<dbReference type="InterPro" id="IPR016667">
    <property type="entry name" value="Caps_polysacc_synth_CpsB/CapC"/>
</dbReference>
<dbReference type="EMBL" id="JBBMFS010000001">
    <property type="protein sequence ID" value="MEQ2553569.1"/>
    <property type="molecule type" value="Genomic_DNA"/>
</dbReference>
<comment type="similarity">
    <text evidence="1">Belongs to the metallo-dependent hydrolases superfamily. CpsB/CapC family.</text>
</comment>
<organism evidence="6 7">
    <name type="scientific">Lachnospira intestinalis</name>
    <dbReference type="NCBI Taxonomy" id="3133158"/>
    <lineage>
        <taxon>Bacteria</taxon>
        <taxon>Bacillati</taxon>
        <taxon>Bacillota</taxon>
        <taxon>Clostridia</taxon>
        <taxon>Lachnospirales</taxon>
        <taxon>Lachnospiraceae</taxon>
        <taxon>Lachnospira</taxon>
    </lineage>
</organism>
<sequence>MRKLTTFHYVDIHSHILYGVDDGPDNIETSIEMMKIAYDEGIRKIVATPHYHPGKCTMGYEQLRRNFELFKEQMKDVCPEIELALGREIYYTSDILDDLEAQAHLTMEDSKYILIEYHPTVEYSYLRTSISNVMQMGYTPVIAHIERYMCVLEDWKLALELKNMGAVIQVNAGSVIGDSGSKVKKFIKRLLKEEIVDVIGTDAHSNGRRSPRIQECAKYICRKFDEDYAKALLRDNAERILKGEYLED</sequence>
<evidence type="ECO:0000256" key="5">
    <source>
        <dbReference type="ARBA" id="ARBA00051722"/>
    </source>
</evidence>
<dbReference type="PANTHER" id="PTHR39181">
    <property type="entry name" value="TYROSINE-PROTEIN PHOSPHATASE YWQE"/>
    <property type="match status" value="1"/>
</dbReference>
<dbReference type="EC" id="3.1.3.48" evidence="2"/>
<evidence type="ECO:0000313" key="6">
    <source>
        <dbReference type="EMBL" id="MEQ2553569.1"/>
    </source>
</evidence>
<gene>
    <name evidence="6" type="ORF">WMO37_00870</name>
</gene>
<dbReference type="PANTHER" id="PTHR39181:SF1">
    <property type="entry name" value="TYROSINE-PROTEIN PHOSPHATASE YWQE"/>
    <property type="match status" value="1"/>
</dbReference>
<evidence type="ECO:0000256" key="4">
    <source>
        <dbReference type="ARBA" id="ARBA00022912"/>
    </source>
</evidence>
<evidence type="ECO:0000256" key="1">
    <source>
        <dbReference type="ARBA" id="ARBA00005750"/>
    </source>
</evidence>
<dbReference type="SUPFAM" id="SSF51556">
    <property type="entry name" value="Metallo-dependent hydrolases"/>
    <property type="match status" value="1"/>
</dbReference>
<protein>
    <recommendedName>
        <fullName evidence="2">protein-tyrosine-phosphatase</fullName>
        <ecNumber evidence="2">3.1.3.48</ecNumber>
    </recommendedName>
</protein>
<comment type="catalytic activity">
    <reaction evidence="5">
        <text>O-phospho-L-tyrosyl-[protein] + H2O = L-tyrosyl-[protein] + phosphate</text>
        <dbReference type="Rhea" id="RHEA:10684"/>
        <dbReference type="Rhea" id="RHEA-COMP:10136"/>
        <dbReference type="Rhea" id="RHEA-COMP:20101"/>
        <dbReference type="ChEBI" id="CHEBI:15377"/>
        <dbReference type="ChEBI" id="CHEBI:43474"/>
        <dbReference type="ChEBI" id="CHEBI:46858"/>
        <dbReference type="ChEBI" id="CHEBI:61978"/>
        <dbReference type="EC" id="3.1.3.48"/>
    </reaction>
</comment>
<name>A0ABV1H1P4_9FIRM</name>
<evidence type="ECO:0000256" key="2">
    <source>
        <dbReference type="ARBA" id="ARBA00013064"/>
    </source>
</evidence>
<comment type="caution">
    <text evidence="6">The sequence shown here is derived from an EMBL/GenBank/DDBJ whole genome shotgun (WGS) entry which is preliminary data.</text>
</comment>
<evidence type="ECO:0000313" key="7">
    <source>
        <dbReference type="Proteomes" id="UP001546774"/>
    </source>
</evidence>
<keyword evidence="7" id="KW-1185">Reference proteome</keyword>
<keyword evidence="3 6" id="KW-0378">Hydrolase</keyword>
<reference evidence="6" key="1">
    <citation type="submission" date="2024-03" db="EMBL/GenBank/DDBJ databases">
        <title>Human intestinal bacterial collection.</title>
        <authorList>
            <person name="Pauvert C."/>
            <person name="Hitch T.C.A."/>
            <person name="Clavel T."/>
        </authorList>
    </citation>
    <scope>NUCLEOTIDE SEQUENCE [LARGE SCALE GENOMIC DNA]</scope>
    <source>
        <strain evidence="6">CLA-AA-H89B</strain>
    </source>
</reference>
<evidence type="ECO:0000256" key="3">
    <source>
        <dbReference type="ARBA" id="ARBA00022801"/>
    </source>
</evidence>
<dbReference type="Gene3D" id="3.20.20.140">
    <property type="entry name" value="Metal-dependent hydrolases"/>
    <property type="match status" value="1"/>
</dbReference>
<accession>A0ABV1H1P4</accession>
<dbReference type="GO" id="GO:0004725">
    <property type="term" value="F:protein tyrosine phosphatase activity"/>
    <property type="evidence" value="ECO:0007669"/>
    <property type="project" value="UniProtKB-EC"/>
</dbReference>
<proteinExistence type="inferred from homology"/>
<dbReference type="PIRSF" id="PIRSF016557">
    <property type="entry name" value="Caps_synth_CpsB"/>
    <property type="match status" value="1"/>
</dbReference>
<dbReference type="Proteomes" id="UP001546774">
    <property type="component" value="Unassembled WGS sequence"/>
</dbReference>
<dbReference type="InterPro" id="IPR032466">
    <property type="entry name" value="Metal_Hydrolase"/>
</dbReference>
<dbReference type="Pfam" id="PF19567">
    <property type="entry name" value="CpsB_CapC"/>
    <property type="match status" value="1"/>
</dbReference>
<keyword evidence="4" id="KW-0904">Protein phosphatase</keyword>